<dbReference type="EMBL" id="PDJE01000001">
    <property type="protein sequence ID" value="PFG30877.1"/>
    <property type="molecule type" value="Genomic_DNA"/>
</dbReference>
<dbReference type="Pfam" id="PF00571">
    <property type="entry name" value="CBS"/>
    <property type="match status" value="1"/>
</dbReference>
<feature type="domain" description="CNNM transmembrane" evidence="11">
    <location>
        <begin position="1"/>
        <end position="202"/>
    </location>
</feature>
<dbReference type="Proteomes" id="UP000221369">
    <property type="component" value="Unassembled WGS sequence"/>
</dbReference>
<dbReference type="SUPFAM" id="SSF54631">
    <property type="entry name" value="CBS-domain pair"/>
    <property type="match status" value="1"/>
</dbReference>
<comment type="subcellular location">
    <subcellularLocation>
        <location evidence="1">Cell membrane</location>
        <topology evidence="1">Multi-pass membrane protein</topology>
    </subcellularLocation>
</comment>
<dbReference type="CDD" id="cd04590">
    <property type="entry name" value="CBS_pair_CorC_HlyC_assoc"/>
    <property type="match status" value="1"/>
</dbReference>
<evidence type="ECO:0000256" key="8">
    <source>
        <dbReference type="PROSITE-ProRule" id="PRU01193"/>
    </source>
</evidence>
<evidence type="ECO:0000313" key="12">
    <source>
        <dbReference type="EMBL" id="PFG30877.1"/>
    </source>
</evidence>
<dbReference type="PANTHER" id="PTHR43099">
    <property type="entry name" value="UPF0053 PROTEIN YRKA"/>
    <property type="match status" value="1"/>
</dbReference>
<dbReference type="InterPro" id="IPR044751">
    <property type="entry name" value="Ion_transp-like_CBS"/>
</dbReference>
<reference evidence="12 13" key="1">
    <citation type="submission" date="2017-10" db="EMBL/GenBank/DDBJ databases">
        <title>Sequencing the genomes of 1000 actinobacteria strains.</title>
        <authorList>
            <person name="Klenk H.-P."/>
        </authorList>
    </citation>
    <scope>NUCLEOTIDE SEQUENCE [LARGE SCALE GENOMIC DNA]</scope>
    <source>
        <strain evidence="12 13">DSM 21798</strain>
    </source>
</reference>
<evidence type="ECO:0000256" key="7">
    <source>
        <dbReference type="PROSITE-ProRule" id="PRU00703"/>
    </source>
</evidence>
<comment type="caution">
    <text evidence="12">The sequence shown here is derived from an EMBL/GenBank/DDBJ whole genome shotgun (WGS) entry which is preliminary data.</text>
</comment>
<dbReference type="InterPro" id="IPR051676">
    <property type="entry name" value="UPF0053_domain"/>
</dbReference>
<evidence type="ECO:0000256" key="2">
    <source>
        <dbReference type="ARBA" id="ARBA00022475"/>
    </source>
</evidence>
<sequence>MSDWWGILWLVMLLLGNAFFVGAEFAVISARRSQIEPLAEKGKSSAKVALWAMEHATLMLATSQLGITVCSLLILNVSEPAIHHLLAGPLGLTGLSTEIVDTIAFVITLLLVSYLHVVFGEMVPKNLSFSKPDTAVLLLARPLVWVGRVFKPVIHFLNGTANLVLRMFRVEPKDEANSTFTLDEVATIVSQSQREGMLTDATGTLVAAFEFTNKKVRDAAIPLEDLVTLTSEATPAQIQRAIAKRGFSRYVIVDDNGLPSGYIHLKDVLRDAGESENDEEPIPAKRIRQLVSLYDGTDLEDALTSMRLSGAHLAQAFDREGNTTGVLFLEDIIEELVGTVEDASQRQ</sequence>
<evidence type="ECO:0000259" key="10">
    <source>
        <dbReference type="PROSITE" id="PS51371"/>
    </source>
</evidence>
<keyword evidence="7" id="KW-0129">CBS domain</keyword>
<dbReference type="Pfam" id="PF01595">
    <property type="entry name" value="CNNM"/>
    <property type="match status" value="1"/>
</dbReference>
<evidence type="ECO:0000256" key="6">
    <source>
        <dbReference type="ARBA" id="ARBA00023136"/>
    </source>
</evidence>
<evidence type="ECO:0000256" key="9">
    <source>
        <dbReference type="SAM" id="Phobius"/>
    </source>
</evidence>
<feature type="domain" description="CBS" evidence="10">
    <location>
        <begin position="220"/>
        <end position="279"/>
    </location>
</feature>
<accession>A0A2A9DVR0</accession>
<feature type="transmembrane region" description="Helical" evidence="9">
    <location>
        <begin position="48"/>
        <end position="75"/>
    </location>
</feature>
<dbReference type="GO" id="GO:0005886">
    <property type="term" value="C:plasma membrane"/>
    <property type="evidence" value="ECO:0007669"/>
    <property type="project" value="UniProtKB-SubCell"/>
</dbReference>
<evidence type="ECO:0000256" key="4">
    <source>
        <dbReference type="ARBA" id="ARBA00022737"/>
    </source>
</evidence>
<keyword evidence="5 8" id="KW-1133">Transmembrane helix</keyword>
<keyword evidence="6 8" id="KW-0472">Membrane</keyword>
<dbReference type="PROSITE" id="PS51846">
    <property type="entry name" value="CNNM"/>
    <property type="match status" value="1"/>
</dbReference>
<dbReference type="InterPro" id="IPR002550">
    <property type="entry name" value="CNNM"/>
</dbReference>
<feature type="transmembrane region" description="Helical" evidence="9">
    <location>
        <begin position="6"/>
        <end position="27"/>
    </location>
</feature>
<evidence type="ECO:0000256" key="3">
    <source>
        <dbReference type="ARBA" id="ARBA00022692"/>
    </source>
</evidence>
<evidence type="ECO:0000259" key="11">
    <source>
        <dbReference type="PROSITE" id="PS51846"/>
    </source>
</evidence>
<keyword evidence="2" id="KW-1003">Cell membrane</keyword>
<evidence type="ECO:0000256" key="1">
    <source>
        <dbReference type="ARBA" id="ARBA00004651"/>
    </source>
</evidence>
<gene>
    <name evidence="12" type="ORF">ATJ78_1819</name>
</gene>
<dbReference type="InterPro" id="IPR000644">
    <property type="entry name" value="CBS_dom"/>
</dbReference>
<keyword evidence="4" id="KW-0677">Repeat</keyword>
<dbReference type="RefSeq" id="WP_098407288.1">
    <property type="nucleotide sequence ID" value="NZ_PDJE01000001.1"/>
</dbReference>
<dbReference type="Gene3D" id="3.10.580.10">
    <property type="entry name" value="CBS-domain"/>
    <property type="match status" value="1"/>
</dbReference>
<dbReference type="PROSITE" id="PS51371">
    <property type="entry name" value="CBS"/>
    <property type="match status" value="1"/>
</dbReference>
<keyword evidence="3 8" id="KW-0812">Transmembrane</keyword>
<dbReference type="AlphaFoldDB" id="A0A2A9DVR0"/>
<evidence type="ECO:0000313" key="13">
    <source>
        <dbReference type="Proteomes" id="UP000221369"/>
    </source>
</evidence>
<evidence type="ECO:0000256" key="5">
    <source>
        <dbReference type="ARBA" id="ARBA00022989"/>
    </source>
</evidence>
<keyword evidence="13" id="KW-1185">Reference proteome</keyword>
<feature type="transmembrane region" description="Helical" evidence="9">
    <location>
        <begin position="95"/>
        <end position="119"/>
    </location>
</feature>
<organism evidence="12 13">
    <name type="scientific">Paramicrobacterium agarici</name>
    <dbReference type="NCBI Taxonomy" id="630514"/>
    <lineage>
        <taxon>Bacteria</taxon>
        <taxon>Bacillati</taxon>
        <taxon>Actinomycetota</taxon>
        <taxon>Actinomycetes</taxon>
        <taxon>Micrococcales</taxon>
        <taxon>Microbacteriaceae</taxon>
        <taxon>Paramicrobacterium</taxon>
    </lineage>
</organism>
<name>A0A2A9DVR0_9MICO</name>
<dbReference type="PANTHER" id="PTHR43099:SF5">
    <property type="entry name" value="HLYC_CORC FAMILY TRANSPORTER"/>
    <property type="match status" value="1"/>
</dbReference>
<protein>
    <submittedName>
        <fullName evidence="12">CBS domain containing-hemolysin-like protein</fullName>
    </submittedName>
</protein>
<proteinExistence type="predicted"/>
<dbReference type="InterPro" id="IPR046342">
    <property type="entry name" value="CBS_dom_sf"/>
</dbReference>